<organism evidence="1 2">
    <name type="scientific">Petrolisthes manimaculis</name>
    <dbReference type="NCBI Taxonomy" id="1843537"/>
    <lineage>
        <taxon>Eukaryota</taxon>
        <taxon>Metazoa</taxon>
        <taxon>Ecdysozoa</taxon>
        <taxon>Arthropoda</taxon>
        <taxon>Crustacea</taxon>
        <taxon>Multicrustacea</taxon>
        <taxon>Malacostraca</taxon>
        <taxon>Eumalacostraca</taxon>
        <taxon>Eucarida</taxon>
        <taxon>Decapoda</taxon>
        <taxon>Pleocyemata</taxon>
        <taxon>Anomura</taxon>
        <taxon>Galatheoidea</taxon>
        <taxon>Porcellanidae</taxon>
        <taxon>Petrolisthes</taxon>
    </lineage>
</organism>
<proteinExistence type="predicted"/>
<accession>A0AAE1QFK7</accession>
<keyword evidence="2" id="KW-1185">Reference proteome</keyword>
<dbReference type="Proteomes" id="UP001292094">
    <property type="component" value="Unassembled WGS sequence"/>
</dbReference>
<name>A0AAE1QFK7_9EUCA</name>
<evidence type="ECO:0000313" key="1">
    <source>
        <dbReference type="EMBL" id="KAK4325466.1"/>
    </source>
</evidence>
<dbReference type="AlphaFoldDB" id="A0AAE1QFK7"/>
<reference evidence="1" key="1">
    <citation type="submission" date="2023-11" db="EMBL/GenBank/DDBJ databases">
        <title>Genome assemblies of two species of porcelain crab, Petrolisthes cinctipes and Petrolisthes manimaculis (Anomura: Porcellanidae).</title>
        <authorList>
            <person name="Angst P."/>
        </authorList>
    </citation>
    <scope>NUCLEOTIDE SEQUENCE</scope>
    <source>
        <strain evidence="1">PB745_02</strain>
        <tissue evidence="1">Gill</tissue>
    </source>
</reference>
<protein>
    <submittedName>
        <fullName evidence="1">Uncharacterized protein</fullName>
    </submittedName>
</protein>
<evidence type="ECO:0000313" key="2">
    <source>
        <dbReference type="Proteomes" id="UP001292094"/>
    </source>
</evidence>
<sequence length="83" mass="9306">MLTPSFSRLTQPPAYPNPSLSKISLNTYTSYSSHTSFSYSTSTYPSSTLSYDTPSLYPVHPSYPYPQLHIAPTQILHANFNPF</sequence>
<gene>
    <name evidence="1" type="ORF">Pmani_003917</name>
</gene>
<dbReference type="EMBL" id="JAWZYT010000277">
    <property type="protein sequence ID" value="KAK4325466.1"/>
    <property type="molecule type" value="Genomic_DNA"/>
</dbReference>
<comment type="caution">
    <text evidence="1">The sequence shown here is derived from an EMBL/GenBank/DDBJ whole genome shotgun (WGS) entry which is preliminary data.</text>
</comment>